<dbReference type="InParanoid" id="A0A6I9S4B3"/>
<dbReference type="AlphaFoldDB" id="A0A6I9S4B3"/>
<feature type="coiled-coil region" evidence="2">
    <location>
        <begin position="679"/>
        <end position="710"/>
    </location>
</feature>
<evidence type="ECO:0000313" key="5">
    <source>
        <dbReference type="RefSeq" id="XP_010937455.1"/>
    </source>
</evidence>
<dbReference type="RefSeq" id="XP_010937455.1">
    <property type="nucleotide sequence ID" value="XM_010939153.2"/>
</dbReference>
<dbReference type="KEGG" id="egu:105056826"/>
<feature type="coiled-coil region" evidence="2">
    <location>
        <begin position="179"/>
        <end position="280"/>
    </location>
</feature>
<name>A0A6I9S4B3_ELAGV</name>
<dbReference type="FunCoup" id="A0A6I9S4B3">
    <property type="interactions" value="635"/>
</dbReference>
<dbReference type="OrthoDB" id="783434at2759"/>
<evidence type="ECO:0000256" key="3">
    <source>
        <dbReference type="SAM" id="MobiDB-lite"/>
    </source>
</evidence>
<accession>A0A6I9S4B3</accession>
<sequence>MQKLGFSGMKSLDHLRSVNGSLAGAAKTSQISNPRLSSDSISYGSFANLKLTAERLVKEQASVKTDLEMAHTRIKRATEQIHVLEAKLQQAVNENAKLKVKQTEDTKLWKGLDSKFSSTKILCDQLTETLQHLAGQTHAAEENKNFFEEKLAHSSKAFDDLNCLLNDLSVKLECAGNTINAGKQEILELRREKEEMEKYFRDERSATDNVIKEKDVAVKHLEETVEEKKAHLETLESHMQAMQHELSLKEDSCKCLRSTVNNLENERSALQLSNQNFAQKIDKSCQEFKELEMLLNHLVFQLVELNKESATISDQVSRLFLSFGAYDKLLQQEKCLAIKSAYGKYEQLHEQFMHTRSENDAFKLEIEELKNKIMELQKAQEFAMVQHAEECRLAEDKIRILETEAEVLVSNKKESDKLALELGEKVKDLSKACSLTETQMQDLLKKISEIELEKQDLQDKVRLVIQERSKDTEALQNEIVKRDQHVDSLENQINHLRCALDEKERLHISSVEREKQLEEQKSKIQALLAATECKLAEARKEYDLMLEGKQLELSKHLKELSQRNDQAINDIRRKYEVEKIEIANAEKEKAEKLIKEMERNCDEKISESKEEAQQYLMRVKEEHGAMISRIKQDYDEKESSLQAYQKEELQRIQLQAENEMREKISSLRKEHEIQIKGLKLQHEDDYRKLQEELELQKSKEEKQRALLQLQWKVMGENQQVDQEANSKKEYSVSSIKMRDSYGRKEHHLALTSPESRRKDVNLSGIMQTPIANILKKVGKGSPGNIPKHSKKVTRHEYQVETSNGRTITKRRKTKSTVMFGEPNSQKVVHTKTPNASKDILKIRKVVGGAHPNPANIGDLFSEGSLNPYNDDPYAFD</sequence>
<dbReference type="PANTHER" id="PTHR23160">
    <property type="entry name" value="SYNAPTONEMAL COMPLEX PROTEIN-RELATED"/>
    <property type="match status" value="1"/>
</dbReference>
<protein>
    <submittedName>
        <fullName evidence="5">Synaptonemal complex protein ZEP1</fullName>
    </submittedName>
</protein>
<organism evidence="4 5">
    <name type="scientific">Elaeis guineensis var. tenera</name>
    <name type="common">Oil palm</name>
    <dbReference type="NCBI Taxonomy" id="51953"/>
    <lineage>
        <taxon>Eukaryota</taxon>
        <taxon>Viridiplantae</taxon>
        <taxon>Streptophyta</taxon>
        <taxon>Embryophyta</taxon>
        <taxon>Tracheophyta</taxon>
        <taxon>Spermatophyta</taxon>
        <taxon>Magnoliopsida</taxon>
        <taxon>Liliopsida</taxon>
        <taxon>Arecaceae</taxon>
        <taxon>Arecoideae</taxon>
        <taxon>Cocoseae</taxon>
        <taxon>Elaeidinae</taxon>
        <taxon>Elaeis</taxon>
    </lineage>
</organism>
<keyword evidence="1 2" id="KW-0175">Coiled coil</keyword>
<proteinExistence type="predicted"/>
<dbReference type="PANTHER" id="PTHR23160:SF3">
    <property type="entry name" value="SYNAPTONEMAL COMPLEX PROTEIN 1-RELATED"/>
    <property type="match status" value="1"/>
</dbReference>
<feature type="coiled-coil region" evidence="2">
    <location>
        <begin position="352"/>
        <end position="404"/>
    </location>
</feature>
<dbReference type="GeneID" id="105056826"/>
<keyword evidence="4" id="KW-1185">Reference proteome</keyword>
<reference evidence="5" key="1">
    <citation type="submission" date="2025-08" db="UniProtKB">
        <authorList>
            <consortium name="RefSeq"/>
        </authorList>
    </citation>
    <scope>IDENTIFICATION</scope>
</reference>
<dbReference type="GO" id="GO:0007131">
    <property type="term" value="P:reciprocal meiotic recombination"/>
    <property type="evidence" value="ECO:0007669"/>
    <property type="project" value="TreeGrafter"/>
</dbReference>
<evidence type="ECO:0000256" key="2">
    <source>
        <dbReference type="SAM" id="Coils"/>
    </source>
</evidence>
<evidence type="ECO:0000256" key="1">
    <source>
        <dbReference type="ARBA" id="ARBA00023054"/>
    </source>
</evidence>
<feature type="coiled-coil region" evidence="2">
    <location>
        <begin position="433"/>
        <end position="647"/>
    </location>
</feature>
<feature type="coiled-coil region" evidence="2">
    <location>
        <begin position="67"/>
        <end position="101"/>
    </location>
</feature>
<evidence type="ECO:0000313" key="4">
    <source>
        <dbReference type="Proteomes" id="UP000504607"/>
    </source>
</evidence>
<feature type="region of interest" description="Disordered" evidence="3">
    <location>
        <begin position="851"/>
        <end position="876"/>
    </location>
</feature>
<gene>
    <name evidence="5" type="primary">LOC105056826</name>
</gene>
<dbReference type="Proteomes" id="UP000504607">
    <property type="component" value="Chromosome 13"/>
</dbReference>